<organism evidence="2 3">
    <name type="scientific">Diacronema lutheri</name>
    <name type="common">Unicellular marine alga</name>
    <name type="synonym">Monochrysis lutheri</name>
    <dbReference type="NCBI Taxonomy" id="2081491"/>
    <lineage>
        <taxon>Eukaryota</taxon>
        <taxon>Haptista</taxon>
        <taxon>Haptophyta</taxon>
        <taxon>Pavlovophyceae</taxon>
        <taxon>Pavlovales</taxon>
        <taxon>Pavlovaceae</taxon>
        <taxon>Diacronema</taxon>
    </lineage>
</organism>
<accession>A0A8J5XWU4</accession>
<proteinExistence type="predicted"/>
<keyword evidence="3" id="KW-1185">Reference proteome</keyword>
<feature type="region of interest" description="Disordered" evidence="1">
    <location>
        <begin position="1"/>
        <end position="58"/>
    </location>
</feature>
<evidence type="ECO:0000313" key="3">
    <source>
        <dbReference type="Proteomes" id="UP000751190"/>
    </source>
</evidence>
<dbReference type="Proteomes" id="UP000751190">
    <property type="component" value="Unassembled WGS sequence"/>
</dbReference>
<comment type="caution">
    <text evidence="2">The sequence shown here is derived from an EMBL/GenBank/DDBJ whole genome shotgun (WGS) entry which is preliminary data.</text>
</comment>
<dbReference type="EMBL" id="JAGTXO010000007">
    <property type="protein sequence ID" value="KAG8466915.1"/>
    <property type="molecule type" value="Genomic_DNA"/>
</dbReference>
<reference evidence="2" key="1">
    <citation type="submission" date="2021-05" db="EMBL/GenBank/DDBJ databases">
        <title>The genome of the haptophyte Pavlova lutheri (Diacronema luteri, Pavlovales) - a model for lipid biosynthesis in eukaryotic algae.</title>
        <authorList>
            <person name="Hulatt C.J."/>
            <person name="Posewitz M.C."/>
        </authorList>
    </citation>
    <scope>NUCLEOTIDE SEQUENCE</scope>
    <source>
        <strain evidence="2">NIVA-4/92</strain>
    </source>
</reference>
<feature type="compositionally biased region" description="Acidic residues" evidence="1">
    <location>
        <begin position="33"/>
        <end position="46"/>
    </location>
</feature>
<protein>
    <submittedName>
        <fullName evidence="2">Uncharacterized protein</fullName>
    </submittedName>
</protein>
<sequence length="189" mass="20332">MGCCPSLFKRASGASSAHRKLDGARDMEAGSALDDDDDGETWDDFDAQPREAQLPLDTLPRHRSLYGLDDDMLPKAPVDELPDPFADLGMSPVIQRVSKHVVPSHLANVWSADDRPSAASSKSLFAMDTLGMDASATSGSWDVGGDALDVRELNAEARRAAHERREAARRSTGATGKGKLNATRLDKET</sequence>
<feature type="compositionally biased region" description="Basic and acidic residues" evidence="1">
    <location>
        <begin position="158"/>
        <end position="169"/>
    </location>
</feature>
<gene>
    <name evidence="2" type="ORF">KFE25_008294</name>
</gene>
<feature type="compositionally biased region" description="Basic and acidic residues" evidence="1">
    <location>
        <begin position="19"/>
        <end position="28"/>
    </location>
</feature>
<feature type="region of interest" description="Disordered" evidence="1">
    <location>
        <begin position="158"/>
        <end position="189"/>
    </location>
</feature>
<dbReference type="AlphaFoldDB" id="A0A8J5XWU4"/>
<evidence type="ECO:0000256" key="1">
    <source>
        <dbReference type="SAM" id="MobiDB-lite"/>
    </source>
</evidence>
<name>A0A8J5XWU4_DIALT</name>
<evidence type="ECO:0000313" key="2">
    <source>
        <dbReference type="EMBL" id="KAG8466915.1"/>
    </source>
</evidence>